<keyword evidence="1" id="KW-0472">Membrane</keyword>
<gene>
    <name evidence="2" type="ORF">Mucpa_3168</name>
</gene>
<evidence type="ECO:0000313" key="2">
    <source>
        <dbReference type="EMBL" id="EHQ27272.1"/>
    </source>
</evidence>
<dbReference type="STRING" id="714943.Mucpa_3168"/>
<feature type="transmembrane region" description="Helical" evidence="1">
    <location>
        <begin position="110"/>
        <end position="131"/>
    </location>
</feature>
<dbReference type="eggNOG" id="ENOG5033CZ7">
    <property type="taxonomic scope" value="Bacteria"/>
</dbReference>
<keyword evidence="3" id="KW-1185">Reference proteome</keyword>
<keyword evidence="1" id="KW-1133">Transmembrane helix</keyword>
<dbReference type="EMBL" id="CM001403">
    <property type="protein sequence ID" value="EHQ27272.1"/>
    <property type="molecule type" value="Genomic_DNA"/>
</dbReference>
<feature type="transmembrane region" description="Helical" evidence="1">
    <location>
        <begin position="12"/>
        <end position="30"/>
    </location>
</feature>
<keyword evidence="1" id="KW-0812">Transmembrane</keyword>
<dbReference type="Proteomes" id="UP000002774">
    <property type="component" value="Chromosome"/>
</dbReference>
<accession>H1YFG4</accession>
<dbReference type="HOGENOM" id="CLU_136605_0_0_10"/>
<name>H1YFG4_9SPHI</name>
<dbReference type="AlphaFoldDB" id="H1YFG4"/>
<dbReference type="RefSeq" id="WP_008507651.1">
    <property type="nucleotide sequence ID" value="NZ_CM001403.1"/>
</dbReference>
<protein>
    <submittedName>
        <fullName evidence="2">Uncharacterized protein</fullName>
    </submittedName>
</protein>
<feature type="transmembrane region" description="Helical" evidence="1">
    <location>
        <begin position="50"/>
        <end position="70"/>
    </location>
</feature>
<organism evidence="2 3">
    <name type="scientific">Mucilaginibacter paludis DSM 18603</name>
    <dbReference type="NCBI Taxonomy" id="714943"/>
    <lineage>
        <taxon>Bacteria</taxon>
        <taxon>Pseudomonadati</taxon>
        <taxon>Bacteroidota</taxon>
        <taxon>Sphingobacteriia</taxon>
        <taxon>Sphingobacteriales</taxon>
        <taxon>Sphingobacteriaceae</taxon>
        <taxon>Mucilaginibacter</taxon>
    </lineage>
</organism>
<dbReference type="OrthoDB" id="1121914at2"/>
<reference evidence="2" key="1">
    <citation type="submission" date="2011-09" db="EMBL/GenBank/DDBJ databases">
        <title>The permanent draft genome of Mucilaginibacter paludis DSM 18603.</title>
        <authorList>
            <consortium name="US DOE Joint Genome Institute (JGI-PGF)"/>
            <person name="Lucas S."/>
            <person name="Han J."/>
            <person name="Lapidus A."/>
            <person name="Bruce D."/>
            <person name="Goodwin L."/>
            <person name="Pitluck S."/>
            <person name="Peters L."/>
            <person name="Kyrpides N."/>
            <person name="Mavromatis K."/>
            <person name="Ivanova N."/>
            <person name="Mikhailova N."/>
            <person name="Held B."/>
            <person name="Detter J.C."/>
            <person name="Tapia R."/>
            <person name="Han C."/>
            <person name="Land M."/>
            <person name="Hauser L."/>
            <person name="Markowitz V."/>
            <person name="Cheng J.-F."/>
            <person name="Hugenholtz P."/>
            <person name="Woyke T."/>
            <person name="Wu D."/>
            <person name="Tindall B."/>
            <person name="Brambilla E."/>
            <person name="Klenk H.-P."/>
            <person name="Eisen J.A."/>
        </authorList>
    </citation>
    <scope>NUCLEOTIDE SEQUENCE [LARGE SCALE GENOMIC DNA]</scope>
    <source>
        <strain evidence="2">DSM 18603</strain>
    </source>
</reference>
<evidence type="ECO:0000313" key="3">
    <source>
        <dbReference type="Proteomes" id="UP000002774"/>
    </source>
</evidence>
<evidence type="ECO:0000256" key="1">
    <source>
        <dbReference type="SAM" id="Phobius"/>
    </source>
</evidence>
<proteinExistence type="predicted"/>
<sequence>MNNNQQPPSFKVIRIIHIALCTGSTLFLVVASSIKPGPVHTAIEPGDIPLLYVAVALAAMMAFVSGFLYHKKLAEINFSAPVSNRLTQYMSACIMRYAPLEGAALFNTAVWLLTGNLIAAMVAVAVILYLISARPVKSKIISDLKITYPDTLD</sequence>